<keyword evidence="3" id="KW-1185">Reference proteome</keyword>
<protein>
    <submittedName>
        <fullName evidence="2">Uncharacterized protein</fullName>
    </submittedName>
</protein>
<feature type="non-terminal residue" evidence="2">
    <location>
        <position position="1"/>
    </location>
</feature>
<dbReference type="EMBL" id="JAEFCI010008642">
    <property type="protein sequence ID" value="KAG5458333.1"/>
    <property type="molecule type" value="Genomic_DNA"/>
</dbReference>
<evidence type="ECO:0000256" key="1">
    <source>
        <dbReference type="SAM" id="MobiDB-lite"/>
    </source>
</evidence>
<dbReference type="Proteomes" id="UP000673691">
    <property type="component" value="Unassembled WGS sequence"/>
</dbReference>
<reference evidence="2 3" key="1">
    <citation type="journal article" name="Sci. Rep.">
        <title>Genome-scale phylogenetic analyses confirm Olpidium as the closest living zoosporic fungus to the non-flagellated, terrestrial fungi.</title>
        <authorList>
            <person name="Chang Y."/>
            <person name="Rochon D."/>
            <person name="Sekimoto S."/>
            <person name="Wang Y."/>
            <person name="Chovatia M."/>
            <person name="Sandor L."/>
            <person name="Salamov A."/>
            <person name="Grigoriev I.V."/>
            <person name="Stajich J.E."/>
            <person name="Spatafora J.W."/>
        </authorList>
    </citation>
    <scope>NUCLEOTIDE SEQUENCE [LARGE SCALE GENOMIC DNA]</scope>
    <source>
        <strain evidence="2">S191</strain>
    </source>
</reference>
<organism evidence="2 3">
    <name type="scientific">Olpidium bornovanus</name>
    <dbReference type="NCBI Taxonomy" id="278681"/>
    <lineage>
        <taxon>Eukaryota</taxon>
        <taxon>Fungi</taxon>
        <taxon>Fungi incertae sedis</taxon>
        <taxon>Olpidiomycota</taxon>
        <taxon>Olpidiomycotina</taxon>
        <taxon>Olpidiomycetes</taxon>
        <taxon>Olpidiales</taxon>
        <taxon>Olpidiaceae</taxon>
        <taxon>Olpidium</taxon>
    </lineage>
</organism>
<sequence>INLWRRSIGSITGDTGSSLTFRITGSLTAVWFDIPLLRTTCGAFSIPPPARPPGWFPPTHPPPRTSPGASLKTPAQTTSKGALPPRPPTLPTAPARRRSTGRPPARSAPAPVHSRVVRECCCCPGLFRETEGERAEGRKVRSGCSAGLHGRECRRRTLPLLGLLFFRLEWESRTPAAPMARRAAVLPCSFTSAPVAVPHRDRCGDRCPFVLSPCRPAPAVCPILNRRSVVPHGAHASCPQVWAQSVPFPDANVNRHVQLSRQLELLDFPPGVQADAPRPCLPGDIQGHQRGVRHQGGCLASHLVPFPHAPGCICPFQFHSQRRTVEN</sequence>
<accession>A0A8H8DHE8</accession>
<comment type="caution">
    <text evidence="2">The sequence shown here is derived from an EMBL/GenBank/DDBJ whole genome shotgun (WGS) entry which is preliminary data.</text>
</comment>
<proteinExistence type="predicted"/>
<evidence type="ECO:0000313" key="3">
    <source>
        <dbReference type="Proteomes" id="UP000673691"/>
    </source>
</evidence>
<feature type="compositionally biased region" description="Pro residues" evidence="1">
    <location>
        <begin position="48"/>
        <end position="65"/>
    </location>
</feature>
<evidence type="ECO:0000313" key="2">
    <source>
        <dbReference type="EMBL" id="KAG5458333.1"/>
    </source>
</evidence>
<gene>
    <name evidence="2" type="ORF">BJ554DRAFT_1454</name>
</gene>
<feature type="region of interest" description="Disordered" evidence="1">
    <location>
        <begin position="48"/>
        <end position="110"/>
    </location>
</feature>
<dbReference type="AlphaFoldDB" id="A0A8H8DHE8"/>
<name>A0A8H8DHE8_9FUNG</name>